<dbReference type="PANTHER" id="PTHR39385:SF3">
    <property type="entry name" value="ELRR (EXTRACELLULAR LEUCINE-RICH REPEAT) ONLY"/>
    <property type="match status" value="1"/>
</dbReference>
<dbReference type="EMBL" id="WUAV01000006">
    <property type="protein sequence ID" value="KAF1749358.1"/>
    <property type="molecule type" value="Genomic_DNA"/>
</dbReference>
<keyword evidence="1" id="KW-0732">Signal</keyword>
<dbReference type="KEGG" id="crq:GCK72_025825"/>
<dbReference type="GeneID" id="9817302"/>
<proteinExistence type="predicted"/>
<dbReference type="AlphaFoldDB" id="A0A6A5G2Z9"/>
<accession>A0A6A5G2Z9</accession>
<dbReference type="PANTHER" id="PTHR39385">
    <property type="entry name" value="PROTEIN CBG20422"/>
    <property type="match status" value="1"/>
</dbReference>
<evidence type="ECO:0000313" key="3">
    <source>
        <dbReference type="Proteomes" id="UP000483820"/>
    </source>
</evidence>
<reference evidence="2 3" key="1">
    <citation type="submission" date="2019-12" db="EMBL/GenBank/DDBJ databases">
        <title>Chromosome-level assembly of the Caenorhabditis remanei genome.</title>
        <authorList>
            <person name="Teterina A.A."/>
            <person name="Willis J.H."/>
            <person name="Phillips P.C."/>
        </authorList>
    </citation>
    <scope>NUCLEOTIDE SEQUENCE [LARGE SCALE GENOMIC DNA]</scope>
    <source>
        <strain evidence="2 3">PX506</strain>
        <tissue evidence="2">Whole organism</tissue>
    </source>
</reference>
<dbReference type="Proteomes" id="UP000483820">
    <property type="component" value="Chromosome X"/>
</dbReference>
<sequence length="186" mass="20545">MGWSLQATALLALFSLASASTIHSCLNGCECDTGTRNPTIRCDNKNMTHFPLPIANPQHQFNFLALSCNSIVNIPDATLIQQAYPDLHGIDFMGNPNINCSSLQSLEGKIATLSRCNYPLDPVHCLSAVNGQASDKQKSSCDQTCRSIKKLEELWDQIKKIAKQIDIENYLNVFAKALNDFAKKRT</sequence>
<dbReference type="CTD" id="9817302"/>
<feature type="chain" id="PRO_5025647547" evidence="1">
    <location>
        <begin position="20"/>
        <end position="186"/>
    </location>
</feature>
<dbReference type="RefSeq" id="XP_003105509.2">
    <property type="nucleotide sequence ID" value="XM_003105461.2"/>
</dbReference>
<name>A0A6A5G2Z9_CAERE</name>
<evidence type="ECO:0000256" key="1">
    <source>
        <dbReference type="SAM" id="SignalP"/>
    </source>
</evidence>
<organism evidence="2 3">
    <name type="scientific">Caenorhabditis remanei</name>
    <name type="common">Caenorhabditis vulgaris</name>
    <dbReference type="NCBI Taxonomy" id="31234"/>
    <lineage>
        <taxon>Eukaryota</taxon>
        <taxon>Metazoa</taxon>
        <taxon>Ecdysozoa</taxon>
        <taxon>Nematoda</taxon>
        <taxon>Chromadorea</taxon>
        <taxon>Rhabditida</taxon>
        <taxon>Rhabditina</taxon>
        <taxon>Rhabditomorpha</taxon>
        <taxon>Rhabditoidea</taxon>
        <taxon>Rhabditidae</taxon>
        <taxon>Peloderinae</taxon>
        <taxon>Caenorhabditis</taxon>
    </lineage>
</organism>
<protein>
    <submittedName>
        <fullName evidence="2">Uncharacterized protein</fullName>
    </submittedName>
</protein>
<gene>
    <name evidence="2" type="ORF">GCK72_025825</name>
</gene>
<feature type="signal peptide" evidence="1">
    <location>
        <begin position="1"/>
        <end position="19"/>
    </location>
</feature>
<evidence type="ECO:0000313" key="2">
    <source>
        <dbReference type="EMBL" id="KAF1749358.1"/>
    </source>
</evidence>
<comment type="caution">
    <text evidence="2">The sequence shown here is derived from an EMBL/GenBank/DDBJ whole genome shotgun (WGS) entry which is preliminary data.</text>
</comment>